<evidence type="ECO:0000313" key="2">
    <source>
        <dbReference type="Proteomes" id="UP000664034"/>
    </source>
</evidence>
<comment type="caution">
    <text evidence="1">The sequence shown here is derived from an EMBL/GenBank/DDBJ whole genome shotgun (WGS) entry which is preliminary data.</text>
</comment>
<name>A0A939GLM3_9BACT</name>
<reference evidence="1" key="1">
    <citation type="submission" date="2021-03" db="EMBL/GenBank/DDBJ databases">
        <title>Fibrella sp. HMF5335 genome sequencing and assembly.</title>
        <authorList>
            <person name="Kang H."/>
            <person name="Kim H."/>
            <person name="Bae S."/>
            <person name="Joh K."/>
        </authorList>
    </citation>
    <scope>NUCLEOTIDE SEQUENCE</scope>
    <source>
        <strain evidence="1">HMF5335</strain>
    </source>
</reference>
<dbReference type="EMBL" id="JAFMYV010000016">
    <property type="protein sequence ID" value="MBO0939614.1"/>
    <property type="molecule type" value="Genomic_DNA"/>
</dbReference>
<organism evidence="1 2">
    <name type="scientific">Fibrella rubiginis</name>
    <dbReference type="NCBI Taxonomy" id="2817060"/>
    <lineage>
        <taxon>Bacteria</taxon>
        <taxon>Pseudomonadati</taxon>
        <taxon>Bacteroidota</taxon>
        <taxon>Cytophagia</taxon>
        <taxon>Cytophagales</taxon>
        <taxon>Spirosomataceae</taxon>
        <taxon>Fibrella</taxon>
    </lineage>
</organism>
<dbReference type="PIRSF" id="PIRSF039032">
    <property type="entry name" value="HigB-2"/>
    <property type="match status" value="1"/>
</dbReference>
<evidence type="ECO:0000313" key="1">
    <source>
        <dbReference type="EMBL" id="MBO0939614.1"/>
    </source>
</evidence>
<proteinExistence type="predicted"/>
<dbReference type="AlphaFoldDB" id="A0A939GLM3"/>
<keyword evidence="2" id="KW-1185">Reference proteome</keyword>
<protein>
    <submittedName>
        <fullName evidence="1">Type II toxin-antitoxin system RelE/ParE family toxin</fullName>
    </submittedName>
</protein>
<dbReference type="Proteomes" id="UP000664034">
    <property type="component" value="Unassembled WGS sequence"/>
</dbReference>
<accession>A0A939GLM3</accession>
<gene>
    <name evidence="1" type="ORF">J2I47_23895</name>
</gene>
<dbReference type="RefSeq" id="WP_207367147.1">
    <property type="nucleotide sequence ID" value="NZ_JAFMYV010000016.1"/>
</dbReference>
<sequence length="112" mass="12659">MSDLLITFTPEFKREYKRMAKKHASLNADFQALITYLQENPSMGTPLGQNAYKIRLAISSKNKGKSGGARVITYYLTADNELYLLSIYDKSEQSTVTDKALMQLIDRAVTDK</sequence>
<dbReference type="Pfam" id="PF06296">
    <property type="entry name" value="RelE"/>
    <property type="match status" value="1"/>
</dbReference>
<dbReference type="InterPro" id="IPR009387">
    <property type="entry name" value="HigB-2"/>
</dbReference>